<dbReference type="PANTHER" id="PTHR13114:SF7">
    <property type="entry name" value="MEDIATOR OF RNA POLYMERASE II TRANSCRIPTION SUBUNIT 17"/>
    <property type="match status" value="1"/>
</dbReference>
<comment type="function">
    <text evidence="8">Component of the Mediator complex, a coactivator involved in the regulated transcription of nearly all RNA polymerase II-dependent genes. Mediator functions as a bridge to convey information from gene-specific regulatory proteins to the basal RNA polymerase II transcription machinery. Mediator is recruited to promoters by direct interactions with regulatory proteins and serves as a scaffold for the assembly of a functional preinitiation complex with RNA polymerase II and the general transcription factors.</text>
</comment>
<dbReference type="InterPro" id="IPR019313">
    <property type="entry name" value="Mediator_Med17"/>
</dbReference>
<comment type="caution">
    <text evidence="10">The sequence shown here is derived from an EMBL/GenBank/DDBJ whole genome shotgun (WGS) entry which is preliminary data.</text>
</comment>
<accession>A0AA40F1J9</accession>
<evidence type="ECO:0000256" key="9">
    <source>
        <dbReference type="SAM" id="MobiDB-lite"/>
    </source>
</evidence>
<evidence type="ECO:0000256" key="6">
    <source>
        <dbReference type="ARBA" id="ARBA00023242"/>
    </source>
</evidence>
<dbReference type="GO" id="GO:0016592">
    <property type="term" value="C:mediator complex"/>
    <property type="evidence" value="ECO:0007669"/>
    <property type="project" value="InterPro"/>
</dbReference>
<comment type="similarity">
    <text evidence="2 8">Belongs to the Mediator complex subunit 17 family.</text>
</comment>
<dbReference type="Proteomes" id="UP001172155">
    <property type="component" value="Unassembled WGS sequence"/>
</dbReference>
<evidence type="ECO:0000256" key="8">
    <source>
        <dbReference type="RuleBase" id="RU364140"/>
    </source>
</evidence>
<dbReference type="GO" id="GO:0070847">
    <property type="term" value="C:core mediator complex"/>
    <property type="evidence" value="ECO:0007669"/>
    <property type="project" value="TreeGrafter"/>
</dbReference>
<dbReference type="Gene3D" id="6.10.250.2620">
    <property type="match status" value="1"/>
</dbReference>
<keyword evidence="4 8" id="KW-0805">Transcription regulation</keyword>
<evidence type="ECO:0000256" key="4">
    <source>
        <dbReference type="ARBA" id="ARBA00023015"/>
    </source>
</evidence>
<keyword evidence="5 8" id="KW-0804">Transcription</keyword>
<evidence type="ECO:0000256" key="1">
    <source>
        <dbReference type="ARBA" id="ARBA00004123"/>
    </source>
</evidence>
<dbReference type="GO" id="GO:0003712">
    <property type="term" value="F:transcription coregulator activity"/>
    <property type="evidence" value="ECO:0007669"/>
    <property type="project" value="InterPro"/>
</dbReference>
<gene>
    <name evidence="8" type="primary">MED17</name>
    <name evidence="10" type="ORF">B0T18DRAFT_297255</name>
</gene>
<feature type="non-terminal residue" evidence="10">
    <location>
        <position position="1"/>
    </location>
</feature>
<organism evidence="10 11">
    <name type="scientific">Schizothecium vesticola</name>
    <dbReference type="NCBI Taxonomy" id="314040"/>
    <lineage>
        <taxon>Eukaryota</taxon>
        <taxon>Fungi</taxon>
        <taxon>Dikarya</taxon>
        <taxon>Ascomycota</taxon>
        <taxon>Pezizomycotina</taxon>
        <taxon>Sordariomycetes</taxon>
        <taxon>Sordariomycetidae</taxon>
        <taxon>Sordariales</taxon>
        <taxon>Schizotheciaceae</taxon>
        <taxon>Schizothecium</taxon>
    </lineage>
</organism>
<dbReference type="EMBL" id="JAUKUD010000003">
    <property type="protein sequence ID" value="KAK0749289.1"/>
    <property type="molecule type" value="Genomic_DNA"/>
</dbReference>
<dbReference type="PANTHER" id="PTHR13114">
    <property type="entry name" value="MEDIATOR OF RNA POLYMERASE II TRANSCRIPTION SUBUNIT 17"/>
    <property type="match status" value="1"/>
</dbReference>
<evidence type="ECO:0000313" key="10">
    <source>
        <dbReference type="EMBL" id="KAK0749289.1"/>
    </source>
</evidence>
<feature type="compositionally biased region" description="Acidic residues" evidence="9">
    <location>
        <begin position="56"/>
        <end position="71"/>
    </location>
</feature>
<evidence type="ECO:0000256" key="2">
    <source>
        <dbReference type="ARBA" id="ARBA00005635"/>
    </source>
</evidence>
<feature type="non-terminal residue" evidence="10">
    <location>
        <position position="538"/>
    </location>
</feature>
<evidence type="ECO:0000256" key="5">
    <source>
        <dbReference type="ARBA" id="ARBA00023163"/>
    </source>
</evidence>
<feature type="region of interest" description="Disordered" evidence="9">
    <location>
        <begin position="47"/>
        <end position="71"/>
    </location>
</feature>
<comment type="subunit">
    <text evidence="8">Component of the Mediator complex.</text>
</comment>
<name>A0AA40F1J9_9PEZI</name>
<dbReference type="Pfam" id="PF10156">
    <property type="entry name" value="Med17"/>
    <property type="match status" value="1"/>
</dbReference>
<keyword evidence="6 8" id="KW-0539">Nucleus</keyword>
<sequence>DTSFSLQPPPPPNPGPSTIAEFIQRVNRKPGGFRALDEADIRRQIEAAKANKDSQDIDVDMDQDLDDEEPPRDEIKEIQDARNEILKSFAMAHGTASAMVDSISLLVSKEIPRQASETLNAGLRNEVGIGTLGATTLSAPTALTQSRVRDNKVAAMGMRLQTFNKVADALEASATRLDKENGLETTYWEQVRETSERGWNVFRHPEDRHVMGVKFGFSGAAPEFKANSIAPMRRADDGTVKLELSRMTRVPKRLQVTIKRGDVILGQSRLPRPSHDDVKEARDTVFAQELWHEVNREGRSLFSHKVRLGKDSVDYYEDDGKTMSFSLVTLEPDDTPTPEPRPADAEAEHLYNTLQILLIHAHQQNDIKRSEQAVPSANKGPPPPYQLLLPIITYRRHEQTVRRCIDFLTSISRVLHSAGLPASFTLTEPPITGSSTESLAATLLNPPGAEFDVTLTPAARLRICLYPSPLFGTRPQVFLLPPADTATTTNPLTVAYPPLSYDPARPAQTTAEHLYDTPAHLFTYLSNAVPRALAWHLH</sequence>
<evidence type="ECO:0000313" key="11">
    <source>
        <dbReference type="Proteomes" id="UP001172155"/>
    </source>
</evidence>
<evidence type="ECO:0000256" key="3">
    <source>
        <dbReference type="ARBA" id="ARBA00019610"/>
    </source>
</evidence>
<keyword evidence="11" id="KW-1185">Reference proteome</keyword>
<reference evidence="10" key="1">
    <citation type="submission" date="2023-06" db="EMBL/GenBank/DDBJ databases">
        <title>Genome-scale phylogeny and comparative genomics of the fungal order Sordariales.</title>
        <authorList>
            <consortium name="Lawrence Berkeley National Laboratory"/>
            <person name="Hensen N."/>
            <person name="Bonometti L."/>
            <person name="Westerberg I."/>
            <person name="Brannstrom I.O."/>
            <person name="Guillou S."/>
            <person name="Cros-Aarteil S."/>
            <person name="Calhoun S."/>
            <person name="Haridas S."/>
            <person name="Kuo A."/>
            <person name="Mondo S."/>
            <person name="Pangilinan J."/>
            <person name="Riley R."/>
            <person name="LaButti K."/>
            <person name="Andreopoulos B."/>
            <person name="Lipzen A."/>
            <person name="Chen C."/>
            <person name="Yanf M."/>
            <person name="Daum C."/>
            <person name="Ng V."/>
            <person name="Clum A."/>
            <person name="Steindorff A."/>
            <person name="Ohm R."/>
            <person name="Martin F."/>
            <person name="Silar P."/>
            <person name="Natvig D."/>
            <person name="Lalanne C."/>
            <person name="Gautier V."/>
            <person name="Ament-velasquez S.L."/>
            <person name="Kruys A."/>
            <person name="Hutchinson M.I."/>
            <person name="Powell A.J."/>
            <person name="Barry K."/>
            <person name="Miller A.N."/>
            <person name="Grigoriev I.V."/>
            <person name="Debuchy R."/>
            <person name="Gladieux P."/>
            <person name="Thoren M.H."/>
            <person name="Johannesson H."/>
        </authorList>
    </citation>
    <scope>NUCLEOTIDE SEQUENCE</scope>
    <source>
        <strain evidence="10">SMH3187-1</strain>
    </source>
</reference>
<evidence type="ECO:0000256" key="7">
    <source>
        <dbReference type="ARBA" id="ARBA00032014"/>
    </source>
</evidence>
<proteinExistence type="inferred from homology"/>
<comment type="subcellular location">
    <subcellularLocation>
        <location evidence="1 8">Nucleus</location>
    </subcellularLocation>
</comment>
<dbReference type="AlphaFoldDB" id="A0AA40F1J9"/>
<protein>
    <recommendedName>
        <fullName evidence="3 8">Mediator of RNA polymerase II transcription subunit 17</fullName>
    </recommendedName>
    <alternativeName>
        <fullName evidence="7 8">Mediator complex subunit 17</fullName>
    </alternativeName>
</protein>
<keyword evidence="8" id="KW-0010">Activator</keyword>
<dbReference type="GO" id="GO:0006357">
    <property type="term" value="P:regulation of transcription by RNA polymerase II"/>
    <property type="evidence" value="ECO:0007669"/>
    <property type="project" value="InterPro"/>
</dbReference>